<organism evidence="2 4">
    <name type="scientific">Picrophilus torridus (strain ATCC 700027 / DSM 9790 / JCM 10055 / NBRC 100828 / KAW 2/3)</name>
    <dbReference type="NCBI Taxonomy" id="1122961"/>
    <lineage>
        <taxon>Archaea</taxon>
        <taxon>Methanobacteriati</taxon>
        <taxon>Thermoplasmatota</taxon>
        <taxon>Thermoplasmata</taxon>
        <taxon>Thermoplasmatales</taxon>
        <taxon>Picrophilaceae</taxon>
        <taxon>Picrophilus</taxon>
    </lineage>
</organism>
<evidence type="ECO:0000313" key="4">
    <source>
        <dbReference type="Proteomes" id="UP000000438"/>
    </source>
</evidence>
<dbReference type="InterPro" id="IPR009705">
    <property type="entry name" value="DUF1286"/>
</dbReference>
<dbReference type="InParanoid" id="Q6L2W9"/>
<dbReference type="RefSeq" id="WP_011176898.1">
    <property type="nucleotide sequence ID" value="NC_005877.1"/>
</dbReference>
<keyword evidence="1" id="KW-0472">Membrane</keyword>
<proteinExistence type="predicted"/>
<dbReference type="eggNOG" id="arCOG05320">
    <property type="taxonomic scope" value="Archaea"/>
</dbReference>
<dbReference type="Proteomes" id="UP000000438">
    <property type="component" value="Chromosome"/>
</dbReference>
<keyword evidence="1" id="KW-0812">Transmembrane</keyword>
<reference evidence="3 5" key="3">
    <citation type="submission" date="2017-04" db="EMBL/GenBank/DDBJ databases">
        <authorList>
            <person name="Varghese N."/>
            <person name="Submissions S."/>
        </authorList>
    </citation>
    <scope>NUCLEOTIDE SEQUENCE [LARGE SCALE GENOMIC DNA]</scope>
    <source>
        <strain evidence="3 5">DSM 9789</strain>
    </source>
</reference>
<keyword evidence="1" id="KW-1133">Transmembrane helix</keyword>
<dbReference type="AlphaFoldDB" id="Q6L2W9"/>
<reference evidence="2" key="2">
    <citation type="submission" date="2004-02" db="EMBL/GenBank/DDBJ databases">
        <authorList>
            <person name="Fuetterer O."/>
            <person name="Angelov A."/>
            <person name="Liesegang H."/>
            <person name="Gottschalk G."/>
            <person name="Schleper C."/>
            <person name="Schepers B."/>
            <person name="Dock C."/>
            <person name="Antranikian G."/>
            <person name="Liebl W."/>
        </authorList>
    </citation>
    <scope>NUCLEOTIDE SEQUENCE</scope>
    <source>
        <strain evidence="2">DSM 9790</strain>
    </source>
</reference>
<sequence length="164" mass="18721">MKLTSHYVFTAGILTFINAHFMPFFRAFSLSVIISFISNFIIDSLGHSHSKNNKINARTPLTHTFERSMAWGSFSSFIIMALAILNSNINKQFLIMCIVSGIISGPSHMLLDLFTEKGIYIKKNKKWVRFAVMHLRYNNKTANAIAIITGIIMIIISYKMMFLF</sequence>
<dbReference type="GeneID" id="2844525"/>
<dbReference type="HOGENOM" id="CLU_117041_0_0_2"/>
<dbReference type="OrthoDB" id="34167at2157"/>
<accession>A0A8G2FXR8</accession>
<dbReference type="Pfam" id="PF06939">
    <property type="entry name" value="DUF1286"/>
    <property type="match status" value="1"/>
</dbReference>
<dbReference type="PaxDb" id="263820-PTO0097"/>
<dbReference type="STRING" id="263820.PTO0097"/>
<dbReference type="PATRIC" id="fig|263820.9.peg.111"/>
<protein>
    <submittedName>
        <fullName evidence="2">Hypothetical membrane spanning protein</fullName>
    </submittedName>
</protein>
<dbReference type="KEGG" id="pto:PTO0097"/>
<feature type="transmembrane region" description="Helical" evidence="1">
    <location>
        <begin position="7"/>
        <end position="24"/>
    </location>
</feature>
<feature type="transmembrane region" description="Helical" evidence="1">
    <location>
        <begin position="142"/>
        <end position="161"/>
    </location>
</feature>
<gene>
    <name evidence="2" type="ordered locus">PTO0097</name>
    <name evidence="3" type="ORF">SAMN02745355_1415</name>
</gene>
<evidence type="ECO:0000256" key="1">
    <source>
        <dbReference type="SAM" id="Phobius"/>
    </source>
</evidence>
<dbReference type="Proteomes" id="UP000192315">
    <property type="component" value="Unassembled WGS sequence"/>
</dbReference>
<evidence type="ECO:0000313" key="2">
    <source>
        <dbReference type="EMBL" id="AAT42682.1"/>
    </source>
</evidence>
<keyword evidence="5" id="KW-1185">Reference proteome</keyword>
<reference evidence="2 4" key="1">
    <citation type="journal article" date="2004" name="Proc. Natl. Acad. Sci. U.S.A.">
        <title>Genome sequence of Picrophilus torridus and its implications for life around pH 0.</title>
        <authorList>
            <person name="Futterer O."/>
            <person name="Angelov A."/>
            <person name="Liesegang H."/>
            <person name="Gottschalk G."/>
            <person name="Schleper C."/>
            <person name="Schepers B."/>
            <person name="Dock C."/>
            <person name="Antranikian G."/>
            <person name="Liebl W."/>
        </authorList>
    </citation>
    <scope>NUCLEOTIDE SEQUENCE [LARGE SCALE GENOMIC DNA]</scope>
    <source>
        <strain evidence="4">ATCC 700027 / DSM 9790 / JCM 10055 / NBRC 100828</strain>
        <strain evidence="2">DSM 9790</strain>
    </source>
</reference>
<evidence type="ECO:0000313" key="3">
    <source>
        <dbReference type="EMBL" id="SMD31472.1"/>
    </source>
</evidence>
<feature type="transmembrane region" description="Helical" evidence="1">
    <location>
        <begin position="93"/>
        <end position="115"/>
    </location>
</feature>
<name>Q6L2W9_PICTO</name>
<evidence type="ECO:0000313" key="5">
    <source>
        <dbReference type="Proteomes" id="UP000192315"/>
    </source>
</evidence>
<accession>Q6L2W9</accession>
<dbReference type="EMBL" id="FWYE01000004">
    <property type="protein sequence ID" value="SMD31472.1"/>
    <property type="molecule type" value="Genomic_DNA"/>
</dbReference>
<feature type="transmembrane region" description="Helical" evidence="1">
    <location>
        <begin position="69"/>
        <end position="87"/>
    </location>
</feature>
<dbReference type="EMBL" id="AE017261">
    <property type="protein sequence ID" value="AAT42682.1"/>
    <property type="molecule type" value="Genomic_DNA"/>
</dbReference>